<feature type="region of interest" description="Disordered" evidence="13">
    <location>
        <begin position="501"/>
        <end position="540"/>
    </location>
</feature>
<feature type="short sequence motif" description="GXSXG" evidence="11">
    <location>
        <begin position="1240"/>
        <end position="1244"/>
    </location>
</feature>
<feature type="region of interest" description="Disordered" evidence="13">
    <location>
        <begin position="228"/>
        <end position="306"/>
    </location>
</feature>
<evidence type="ECO:0000256" key="12">
    <source>
        <dbReference type="RuleBase" id="RU362043"/>
    </source>
</evidence>
<dbReference type="PANTHER" id="PTHR14226:SF29">
    <property type="entry name" value="NEUROPATHY TARGET ESTERASE SWS"/>
    <property type="match status" value="1"/>
</dbReference>
<evidence type="ECO:0000313" key="17">
    <source>
        <dbReference type="Proteomes" id="UP000812966"/>
    </source>
</evidence>
<dbReference type="Pfam" id="PF24179">
    <property type="entry name" value="NTE_Ploop"/>
    <property type="match status" value="1"/>
</dbReference>
<evidence type="ECO:0000259" key="15">
    <source>
        <dbReference type="PROSITE" id="PS51635"/>
    </source>
</evidence>
<keyword evidence="8 12" id="KW-1133">Transmembrane helix</keyword>
<keyword evidence="9 11" id="KW-0443">Lipid metabolism</keyword>
<proteinExistence type="inferred from homology"/>
<feature type="compositionally biased region" description="Polar residues" evidence="13">
    <location>
        <begin position="708"/>
        <end position="719"/>
    </location>
</feature>
<dbReference type="GO" id="GO:0016042">
    <property type="term" value="P:lipid catabolic process"/>
    <property type="evidence" value="ECO:0007669"/>
    <property type="project" value="UniProtKB-UniRule"/>
</dbReference>
<feature type="compositionally biased region" description="Low complexity" evidence="13">
    <location>
        <begin position="280"/>
        <end position="290"/>
    </location>
</feature>
<dbReference type="InterPro" id="IPR018490">
    <property type="entry name" value="cNMP-bd_dom_sf"/>
</dbReference>
<dbReference type="Gene3D" id="3.40.1090.10">
    <property type="entry name" value="Cytosolic phospholipase A2 catalytic domain"/>
    <property type="match status" value="2"/>
</dbReference>
<feature type="compositionally biased region" description="Polar residues" evidence="13">
    <location>
        <begin position="515"/>
        <end position="539"/>
    </location>
</feature>
<feature type="domain" description="Cyclic nucleotide-binding" evidence="14">
    <location>
        <begin position="129"/>
        <end position="202"/>
    </location>
</feature>
<feature type="region of interest" description="Disordered" evidence="13">
    <location>
        <begin position="335"/>
        <end position="361"/>
    </location>
</feature>
<keyword evidence="12" id="KW-0256">Endoplasmic reticulum</keyword>
<gene>
    <name evidence="16" type="ORF">FFLO_07055</name>
</gene>
<dbReference type="GO" id="GO:0046486">
    <property type="term" value="P:glycerolipid metabolic process"/>
    <property type="evidence" value="ECO:0007669"/>
    <property type="project" value="UniProtKB-ARBA"/>
</dbReference>
<reference evidence="16" key="1">
    <citation type="submission" date="2020-04" db="EMBL/GenBank/DDBJ databases">
        <title>Analysis of mating type loci in Filobasidium floriforme.</title>
        <authorList>
            <person name="Nowrousian M."/>
        </authorList>
    </citation>
    <scope>NUCLEOTIDE SEQUENCE</scope>
    <source>
        <strain evidence="16">CBS 6242</strain>
    </source>
</reference>
<feature type="region of interest" description="Disordered" evidence="13">
    <location>
        <begin position="460"/>
        <end position="485"/>
    </location>
</feature>
<feature type="transmembrane region" description="Helical" evidence="12">
    <location>
        <begin position="31"/>
        <end position="49"/>
    </location>
</feature>
<evidence type="ECO:0000256" key="11">
    <source>
        <dbReference type="PROSITE-ProRule" id="PRU01161"/>
    </source>
</evidence>
<dbReference type="Pfam" id="PF00027">
    <property type="entry name" value="cNMP_binding"/>
    <property type="match status" value="2"/>
</dbReference>
<comment type="function">
    <text evidence="12">Intracellular phospholipase B that catalyzes the double deacylation of phosphatidylcholine (PC) to glycerophosphocholine (GroPCho). Plays an important role in membrane lipid homeostasis.</text>
</comment>
<keyword evidence="5 12" id="KW-0812">Transmembrane</keyword>
<feature type="region of interest" description="Disordered" evidence="13">
    <location>
        <begin position="698"/>
        <end position="720"/>
    </location>
</feature>
<feature type="domain" description="Cyclic nucleotide-binding" evidence="14">
    <location>
        <begin position="723"/>
        <end position="828"/>
    </location>
</feature>
<feature type="region of interest" description="Disordered" evidence="13">
    <location>
        <begin position="575"/>
        <end position="617"/>
    </location>
</feature>
<protein>
    <recommendedName>
        <fullName evidence="4 12">Lysophospholipase NTE1</fullName>
        <ecNumber evidence="3 12">3.1.1.5</ecNumber>
    </recommendedName>
    <alternativeName>
        <fullName evidence="12">Intracellular phospholipase B</fullName>
    </alternativeName>
</protein>
<dbReference type="CDD" id="cd00038">
    <property type="entry name" value="CAP_ED"/>
    <property type="match status" value="2"/>
</dbReference>
<dbReference type="Gene3D" id="2.60.120.10">
    <property type="entry name" value="Jelly Rolls"/>
    <property type="match status" value="3"/>
</dbReference>
<feature type="domain" description="PNPLA" evidence="15">
    <location>
        <begin position="1209"/>
        <end position="1373"/>
    </location>
</feature>
<evidence type="ECO:0000256" key="4">
    <source>
        <dbReference type="ARBA" id="ARBA00018317"/>
    </source>
</evidence>
<feature type="active site" description="Proton acceptor" evidence="11">
    <location>
        <position position="1360"/>
    </location>
</feature>
<evidence type="ECO:0000256" key="7">
    <source>
        <dbReference type="ARBA" id="ARBA00022963"/>
    </source>
</evidence>
<evidence type="ECO:0000259" key="14">
    <source>
        <dbReference type="PROSITE" id="PS50042"/>
    </source>
</evidence>
<dbReference type="SMART" id="SM00100">
    <property type="entry name" value="cNMP"/>
    <property type="match status" value="2"/>
</dbReference>
<sequence length="1563" mass="171181">MDATPNAGNPIVALAAAIIHAFLYILRAIRVIVAFVTITIPTYVVRILGYSLTLQLDFTKLVALTFLLGAGVALWIRYRVLNKYSELKEPPLAPPDSHLLNPDLTIPSDFGRSTAFHNYLDEFLAAIRIFGFLEKPVFHELSRHLQTKRLIAGETISLDADDKEGFVCVVDGNVQVFAHSAGSGSPSPESPYNGYQLLNEVATGGTVSSLFTILRLFTEDVKLSWEGEGLQESEHPHRSAPTSAGARSDDGLGGISAPESYEDVKRTDYSQSPYVRPEGSISQLDLSSSRSESDHTEGPAQRYDIVAESPAQDPIDRLASGGQPFRNPMSAVTSTHSEANSRFNGTAKSNQGRQRHTTAAGDRPAVIARATVDTTLAVIPFEAFTRLRHKFPKATGQIVSVILTRFARVTFMTAHRYLGLTREILQAEDRLNTLVSYPLPPAFYEQGGMRNLRERFQPELRTSPKPARKQSTDGSGNPAVTPASRAQTVLGKDYFNFNPEASSNNKAPYMAAGTPRTSTNSKLSMSPVQQPRPVTNRQETYQKRDNVRKQVGAGDLFSMTSAMGDDDEAYYRPQSRTPGFSRNDTWQAKTPGVLRGTSSNNMARRKMSKHGSTTESLNEEFDLKEAVMTSIAESIGLIQAPNTESALPSGADSIAMSTPTSPLTFGQKGRRGPGSASIRSPFGGLSMLDITRSQASTLGGLQGEDNASHTGTAAESTTGGVEDLENDVQILYFKAGSVLVKEGEANAGLFFVIDGFLDVTMTSTAQADVDFRMESAPKGDQELLFEIKPGGIAGYLAALSSSESYTTIRAKTDCYVGLLPHQSFERLLERRPIVLLTLAKRLTSVLSPLVHHLDLALDWTQAAAGQVLYREGDKSDSFYFVISGRLRTLTESSSGEVKIMGEHGQNSIIGELEAITGSKRSHTVHAIRESELVRMPMALFNAISTQHPATTIRFLRLIASRVRKAAEPIQNRTAQSKANATSTNLNLKTICVMPTTRNVPVAAFAERLRVALEDIGAPTAYLDQATVIRQLGKHAFTKMGKLKVSGWLGEKERKYKMVLYVVDTPVTSSWTMTSIKQADFVLLVGMGDEPSLGEYEKFLLASGTTARKEMVLLHPERYVAPGSTRRWLKERPFITGHHHIELPGVVVPIKGVPIVHDPAAVVAFKHLREKVETRIKKYRFRPSERPRRPPHLNDFARLARRLCGKSIGLVLGGGGGRGISHLGMLEALEEMQIPVDAIGGCSIGSFIGGLYAREGDLLSTTGRTKQFAGRMSSLWRILSDLTYPFASYTTGHEFSELTYKAFYDLHIEDMWIPYFCNSTNITHSRLEIHRTGYAWRYVRASMTLAGLLPPLSDRGSLLVDGGYFSNLPVAEMISELGAVDIIAVDVGSIDDTSPRHYGDSVSGWAVLFSRLNPFSKRSVLSMTEVNGRLAYVASATTLNEAKKTPGCLYYAMPVQQFETLGGFSKFNEVYTVGLEAAREVLKQWKDEGKLPTGLVDDVQAKSQAVKRGTRLRSVMIGFGRFDSCGQGAILADSRDFLNVLTGGCLSELSLKYTDLSINREEYT</sequence>
<feature type="compositionally biased region" description="Polar residues" evidence="13">
    <location>
        <begin position="335"/>
        <end position="352"/>
    </location>
</feature>
<dbReference type="InterPro" id="IPR016035">
    <property type="entry name" value="Acyl_Trfase/lysoPLipase"/>
</dbReference>
<dbReference type="InterPro" id="IPR000595">
    <property type="entry name" value="cNMP-bd_dom"/>
</dbReference>
<organism evidence="16 17">
    <name type="scientific">Filobasidium floriforme</name>
    <dbReference type="NCBI Taxonomy" id="5210"/>
    <lineage>
        <taxon>Eukaryota</taxon>
        <taxon>Fungi</taxon>
        <taxon>Dikarya</taxon>
        <taxon>Basidiomycota</taxon>
        <taxon>Agaricomycotina</taxon>
        <taxon>Tremellomycetes</taxon>
        <taxon>Filobasidiales</taxon>
        <taxon>Filobasidiaceae</taxon>
        <taxon>Filobasidium</taxon>
    </lineage>
</organism>
<name>A0A8K0NK11_9TREE</name>
<comment type="catalytic activity">
    <reaction evidence="12">
        <text>a 1-acyl-sn-glycero-3-phosphocholine + H2O = sn-glycerol 3-phosphocholine + a fatty acid + H(+)</text>
        <dbReference type="Rhea" id="RHEA:15177"/>
        <dbReference type="ChEBI" id="CHEBI:15377"/>
        <dbReference type="ChEBI" id="CHEBI:15378"/>
        <dbReference type="ChEBI" id="CHEBI:16870"/>
        <dbReference type="ChEBI" id="CHEBI:28868"/>
        <dbReference type="ChEBI" id="CHEBI:58168"/>
        <dbReference type="EC" id="3.1.1.5"/>
    </reaction>
</comment>
<dbReference type="Pfam" id="PF01734">
    <property type="entry name" value="Patatin"/>
    <property type="match status" value="1"/>
</dbReference>
<evidence type="ECO:0000256" key="2">
    <source>
        <dbReference type="ARBA" id="ARBA00006636"/>
    </source>
</evidence>
<evidence type="ECO:0000256" key="9">
    <source>
        <dbReference type="ARBA" id="ARBA00023098"/>
    </source>
</evidence>
<comment type="subcellular location">
    <subcellularLocation>
        <location evidence="12">Endoplasmic reticulum membrane</location>
    </subcellularLocation>
    <subcellularLocation>
        <location evidence="1">Membrane</location>
    </subcellularLocation>
</comment>
<dbReference type="SUPFAM" id="SSF51206">
    <property type="entry name" value="cAMP-binding domain-like"/>
    <property type="match status" value="3"/>
</dbReference>
<keyword evidence="17" id="KW-1185">Reference proteome</keyword>
<comment type="caution">
    <text evidence="16">The sequence shown here is derived from an EMBL/GenBank/DDBJ whole genome shotgun (WGS) entry which is preliminary data.</text>
</comment>
<feature type="domain" description="Cyclic nucleotide-binding" evidence="14">
    <location>
        <begin position="864"/>
        <end position="943"/>
    </location>
</feature>
<evidence type="ECO:0000256" key="6">
    <source>
        <dbReference type="ARBA" id="ARBA00022801"/>
    </source>
</evidence>
<dbReference type="GO" id="GO:0004622">
    <property type="term" value="F:phosphatidylcholine lysophospholipase activity"/>
    <property type="evidence" value="ECO:0007669"/>
    <property type="project" value="UniProtKB-EC"/>
</dbReference>
<evidence type="ECO:0000256" key="1">
    <source>
        <dbReference type="ARBA" id="ARBA00004370"/>
    </source>
</evidence>
<feature type="short sequence motif" description="GXGXXG" evidence="11">
    <location>
        <begin position="1213"/>
        <end position="1218"/>
    </location>
</feature>
<dbReference type="InterPro" id="IPR056556">
    <property type="entry name" value="NTE1_P-loop_dom"/>
</dbReference>
<feature type="transmembrane region" description="Helical" evidence="12">
    <location>
        <begin position="61"/>
        <end position="78"/>
    </location>
</feature>
<accession>A0A8K0NK11</accession>
<evidence type="ECO:0000256" key="10">
    <source>
        <dbReference type="ARBA" id="ARBA00023136"/>
    </source>
</evidence>
<dbReference type="SUPFAM" id="SSF52151">
    <property type="entry name" value="FabD/lysophospholipase-like"/>
    <property type="match status" value="1"/>
</dbReference>
<evidence type="ECO:0000256" key="3">
    <source>
        <dbReference type="ARBA" id="ARBA00013274"/>
    </source>
</evidence>
<evidence type="ECO:0000256" key="5">
    <source>
        <dbReference type="ARBA" id="ARBA00022692"/>
    </source>
</evidence>
<keyword evidence="6 11" id="KW-0378">Hydrolase</keyword>
<evidence type="ECO:0000313" key="16">
    <source>
        <dbReference type="EMBL" id="KAG7527318.1"/>
    </source>
</evidence>
<feature type="compositionally biased region" description="Polar residues" evidence="13">
    <location>
        <begin position="575"/>
        <end position="588"/>
    </location>
</feature>
<keyword evidence="10 12" id="KW-0472">Membrane</keyword>
<keyword evidence="7 11" id="KW-0442">Lipid degradation</keyword>
<dbReference type="InterPro" id="IPR002641">
    <property type="entry name" value="PNPLA_dom"/>
</dbReference>
<dbReference type="EC" id="3.1.1.5" evidence="3 12"/>
<feature type="short sequence motif" description="DGA/G" evidence="11">
    <location>
        <begin position="1360"/>
        <end position="1362"/>
    </location>
</feature>
<evidence type="ECO:0000256" key="8">
    <source>
        <dbReference type="ARBA" id="ARBA00022989"/>
    </source>
</evidence>
<dbReference type="Proteomes" id="UP000812966">
    <property type="component" value="Unassembled WGS sequence"/>
</dbReference>
<dbReference type="PANTHER" id="PTHR14226">
    <property type="entry name" value="NEUROPATHY TARGET ESTERASE/SWISS CHEESE D.MELANOGASTER"/>
    <property type="match status" value="1"/>
</dbReference>
<dbReference type="InterPro" id="IPR050301">
    <property type="entry name" value="NTE"/>
</dbReference>
<comment type="similarity">
    <text evidence="2 12">Belongs to the NTE family.</text>
</comment>
<feature type="active site" description="Nucleophile" evidence="11">
    <location>
        <position position="1242"/>
    </location>
</feature>
<dbReference type="EMBL" id="JABELV010000332">
    <property type="protein sequence ID" value="KAG7527318.1"/>
    <property type="molecule type" value="Genomic_DNA"/>
</dbReference>
<feature type="transmembrane region" description="Helical" evidence="12">
    <location>
        <begin position="7"/>
        <end position="25"/>
    </location>
</feature>
<evidence type="ECO:0000256" key="13">
    <source>
        <dbReference type="SAM" id="MobiDB-lite"/>
    </source>
</evidence>
<dbReference type="InterPro" id="IPR014710">
    <property type="entry name" value="RmlC-like_jellyroll"/>
</dbReference>
<dbReference type="GO" id="GO:0005789">
    <property type="term" value="C:endoplasmic reticulum membrane"/>
    <property type="evidence" value="ECO:0007669"/>
    <property type="project" value="UniProtKB-SubCell"/>
</dbReference>
<dbReference type="PROSITE" id="PS51635">
    <property type="entry name" value="PNPLA"/>
    <property type="match status" value="1"/>
</dbReference>
<dbReference type="PROSITE" id="PS50042">
    <property type="entry name" value="CNMP_BINDING_3"/>
    <property type="match status" value="3"/>
</dbReference>